<keyword evidence="2" id="KW-1134">Transmembrane beta strand</keyword>
<evidence type="ECO:0000256" key="2">
    <source>
        <dbReference type="RuleBase" id="RU362097"/>
    </source>
</evidence>
<feature type="coiled-coil region" evidence="3">
    <location>
        <begin position="424"/>
        <end position="451"/>
    </location>
</feature>
<keyword evidence="6" id="KW-1185">Reference proteome</keyword>
<evidence type="ECO:0000313" key="6">
    <source>
        <dbReference type="Proteomes" id="UP000503447"/>
    </source>
</evidence>
<dbReference type="Pfam" id="PF02321">
    <property type="entry name" value="OEP"/>
    <property type="match status" value="2"/>
</dbReference>
<proteinExistence type="inferred from homology"/>
<dbReference type="NCBIfam" id="TIGR01845">
    <property type="entry name" value="outer_NodT"/>
    <property type="match status" value="1"/>
</dbReference>
<dbReference type="EMBL" id="CP053452">
    <property type="protein sequence ID" value="QJX00316.1"/>
    <property type="molecule type" value="Genomic_DNA"/>
</dbReference>
<dbReference type="Gene3D" id="1.20.1600.10">
    <property type="entry name" value="Outer membrane efflux proteins (OEP)"/>
    <property type="match status" value="1"/>
</dbReference>
<dbReference type="Proteomes" id="UP000503447">
    <property type="component" value="Chromosome"/>
</dbReference>
<evidence type="ECO:0000256" key="1">
    <source>
        <dbReference type="ARBA" id="ARBA00007613"/>
    </source>
</evidence>
<dbReference type="PANTHER" id="PTHR30203:SF31">
    <property type="entry name" value="RND EFFLUX SYSTEM, OUTER MEMBRANE LIPOPROTEIN, NODT"/>
    <property type="match status" value="1"/>
</dbReference>
<evidence type="ECO:0000256" key="3">
    <source>
        <dbReference type="SAM" id="Coils"/>
    </source>
</evidence>
<dbReference type="InterPro" id="IPR003423">
    <property type="entry name" value="OMP_efflux"/>
</dbReference>
<keyword evidence="2 5" id="KW-0449">Lipoprotein</keyword>
<evidence type="ECO:0000313" key="5">
    <source>
        <dbReference type="EMBL" id="QJX00316.1"/>
    </source>
</evidence>
<feature type="region of interest" description="Disordered" evidence="4">
    <location>
        <begin position="525"/>
        <end position="575"/>
    </location>
</feature>
<accession>A0A6M5Z2L9</accession>
<keyword evidence="3" id="KW-0175">Coiled coil</keyword>
<keyword evidence="2" id="KW-0472">Membrane</keyword>
<feature type="compositionally biased region" description="Pro residues" evidence="4">
    <location>
        <begin position="535"/>
        <end position="546"/>
    </location>
</feature>
<dbReference type="GO" id="GO:0015562">
    <property type="term" value="F:efflux transmembrane transporter activity"/>
    <property type="evidence" value="ECO:0007669"/>
    <property type="project" value="InterPro"/>
</dbReference>
<keyword evidence="2" id="KW-0812">Transmembrane</keyword>
<comment type="similarity">
    <text evidence="1 2">Belongs to the outer membrane factor (OMF) (TC 1.B.17) family.</text>
</comment>
<dbReference type="AlphaFoldDB" id="A0A6M5Z2L9"/>
<gene>
    <name evidence="5" type="ORF">FTUN_7942</name>
</gene>
<evidence type="ECO:0000256" key="4">
    <source>
        <dbReference type="SAM" id="MobiDB-lite"/>
    </source>
</evidence>
<comment type="subcellular location">
    <subcellularLocation>
        <location evidence="2">Cell membrane</location>
        <topology evidence="2">Lipid-anchor</topology>
    </subcellularLocation>
</comment>
<name>A0A6M5Z2L9_9BACT</name>
<dbReference type="RefSeq" id="WP_171475091.1">
    <property type="nucleotide sequence ID" value="NZ_CP053452.2"/>
</dbReference>
<sequence>MRSCESDRTDVPTRSGRLLAGASLLLLMTGCTTFREWVDNGFKVGPNYRPPQAAVSAQWIDSGDGRFASAAPDPAWWGVFADPTLSELIATAARENLDLKAAGTRILQAQAQRNIAAGNLFPQTQQLQGAYAHAQLGSNGSFLNQLVGSSGANGSGANFVNLWTTGFNASWELDFWGRYRRAIESANAEVGVSVEELRDSLVMLTAAVATAYVQARTYQQRLVYARQNVEAQQGALKIAEVRLAEGRATGLDVAQAQANLAQTEATIPALEIGLRQANNQLCVLLARPARDLLPELDRGPIPSAPPTAAVGIPADLLERRPDVRRARRAVAAQSAQIGVAEADFYPSVGVTGFIGYASTDIRRLFDENSFTGYILPNFQWKILNYGRIVNNVRTQDAKLQERVLSYQQTVLTAGREVEDALVSYVQYQSQVKALERSVRAAEKSVELVLEQYREGRTDFNRVFTTQAQLATQQDQLAAARGNVVLGLINVYRALGGAWQVFDPEVVPVNPLERYCPPVAPGIGYPPLRTSSPTAPNQPAPTVPLPRPITADPNSDAQSGAVSPTIKGGRVLPRGW</sequence>
<dbReference type="Gene3D" id="2.20.200.10">
    <property type="entry name" value="Outer membrane efflux proteins (OEP)"/>
    <property type="match status" value="1"/>
</dbReference>
<dbReference type="InterPro" id="IPR010131">
    <property type="entry name" value="MdtP/NodT-like"/>
</dbReference>
<dbReference type="PANTHER" id="PTHR30203">
    <property type="entry name" value="OUTER MEMBRANE CATION EFFLUX PROTEIN"/>
    <property type="match status" value="1"/>
</dbReference>
<dbReference type="KEGG" id="ftj:FTUN_7942"/>
<dbReference type="PROSITE" id="PS51257">
    <property type="entry name" value="PROKAR_LIPOPROTEIN"/>
    <property type="match status" value="1"/>
</dbReference>
<feature type="compositionally biased region" description="Polar residues" evidence="4">
    <location>
        <begin position="551"/>
        <end position="561"/>
    </location>
</feature>
<dbReference type="GO" id="GO:0005886">
    <property type="term" value="C:plasma membrane"/>
    <property type="evidence" value="ECO:0007669"/>
    <property type="project" value="UniProtKB-SubCell"/>
</dbReference>
<keyword evidence="2" id="KW-0564">Palmitate</keyword>
<organism evidence="5 6">
    <name type="scientific">Frigoriglobus tundricola</name>
    <dbReference type="NCBI Taxonomy" id="2774151"/>
    <lineage>
        <taxon>Bacteria</taxon>
        <taxon>Pseudomonadati</taxon>
        <taxon>Planctomycetota</taxon>
        <taxon>Planctomycetia</taxon>
        <taxon>Gemmatales</taxon>
        <taxon>Gemmataceae</taxon>
        <taxon>Frigoriglobus</taxon>
    </lineage>
</organism>
<dbReference type="SUPFAM" id="SSF56954">
    <property type="entry name" value="Outer membrane efflux proteins (OEP)"/>
    <property type="match status" value="1"/>
</dbReference>
<reference evidence="6" key="1">
    <citation type="submission" date="2020-05" db="EMBL/GenBank/DDBJ databases">
        <title>Frigoriglobus tundricola gen. nov., sp. nov., a psychrotolerant cellulolytic planctomycete of the family Gemmataceae with two divergent copies of 16S rRNA gene.</title>
        <authorList>
            <person name="Kulichevskaya I.S."/>
            <person name="Ivanova A.A."/>
            <person name="Naumoff D.G."/>
            <person name="Beletsky A.V."/>
            <person name="Rijpstra W.I.C."/>
            <person name="Sinninghe Damste J.S."/>
            <person name="Mardanov A.V."/>
            <person name="Ravin N.V."/>
            <person name="Dedysh S.N."/>
        </authorList>
    </citation>
    <scope>NUCLEOTIDE SEQUENCE [LARGE SCALE GENOMIC DNA]</scope>
    <source>
        <strain evidence="6">PL17</strain>
    </source>
</reference>
<protein>
    <submittedName>
        <fullName evidence="5">Efflux transport system, outer membrane factor (OMF) lipoprotein</fullName>
    </submittedName>
</protein>